<accession>A0A517NAW3</accession>
<organism evidence="4 5">
    <name type="scientific">Rubripirellula lacrimiformis</name>
    <dbReference type="NCBI Taxonomy" id="1930273"/>
    <lineage>
        <taxon>Bacteria</taxon>
        <taxon>Pseudomonadati</taxon>
        <taxon>Planctomycetota</taxon>
        <taxon>Planctomycetia</taxon>
        <taxon>Pirellulales</taxon>
        <taxon>Pirellulaceae</taxon>
        <taxon>Rubripirellula</taxon>
    </lineage>
</organism>
<dbReference type="InterPro" id="IPR002168">
    <property type="entry name" value="Lipase_GDXG_HIS_AS"/>
</dbReference>
<dbReference type="SUPFAM" id="SSF53474">
    <property type="entry name" value="alpha/beta-Hydrolases"/>
    <property type="match status" value="1"/>
</dbReference>
<dbReference type="GO" id="GO:0106435">
    <property type="term" value="F:carboxylesterase activity"/>
    <property type="evidence" value="ECO:0007669"/>
    <property type="project" value="UniProtKB-EC"/>
</dbReference>
<evidence type="ECO:0000256" key="1">
    <source>
        <dbReference type="ARBA" id="ARBA00010515"/>
    </source>
</evidence>
<dbReference type="RefSeq" id="WP_218933960.1">
    <property type="nucleotide sequence ID" value="NZ_CP036525.1"/>
</dbReference>
<dbReference type="Proteomes" id="UP000318538">
    <property type="component" value="Chromosome"/>
</dbReference>
<dbReference type="PROSITE" id="PS01173">
    <property type="entry name" value="LIPASE_GDXG_HIS"/>
    <property type="match status" value="1"/>
</dbReference>
<keyword evidence="2 4" id="KW-0378">Hydrolase</keyword>
<dbReference type="PANTHER" id="PTHR48081">
    <property type="entry name" value="AB HYDROLASE SUPERFAMILY PROTEIN C4A8.06C"/>
    <property type="match status" value="1"/>
</dbReference>
<gene>
    <name evidence="4" type="primary">nlhH_3</name>
    <name evidence="4" type="ORF">K227x_26640</name>
</gene>
<comment type="similarity">
    <text evidence="1">Belongs to the 'GDXG' lipolytic enzyme family.</text>
</comment>
<evidence type="ECO:0000259" key="3">
    <source>
        <dbReference type="Pfam" id="PF20434"/>
    </source>
</evidence>
<evidence type="ECO:0000313" key="5">
    <source>
        <dbReference type="Proteomes" id="UP000318538"/>
    </source>
</evidence>
<dbReference type="InterPro" id="IPR049492">
    <property type="entry name" value="BD-FAE-like_dom"/>
</dbReference>
<dbReference type="EC" id="3.1.1.1" evidence="4"/>
<feature type="domain" description="BD-FAE-like" evidence="3">
    <location>
        <begin position="52"/>
        <end position="253"/>
    </location>
</feature>
<dbReference type="AlphaFoldDB" id="A0A517NAW3"/>
<evidence type="ECO:0000313" key="4">
    <source>
        <dbReference type="EMBL" id="QDT04274.1"/>
    </source>
</evidence>
<evidence type="ECO:0000256" key="2">
    <source>
        <dbReference type="ARBA" id="ARBA00022801"/>
    </source>
</evidence>
<dbReference type="EMBL" id="CP036525">
    <property type="protein sequence ID" value="QDT04274.1"/>
    <property type="molecule type" value="Genomic_DNA"/>
</dbReference>
<dbReference type="InterPro" id="IPR050300">
    <property type="entry name" value="GDXG_lipolytic_enzyme"/>
</dbReference>
<reference evidence="4 5" key="1">
    <citation type="submission" date="2019-02" db="EMBL/GenBank/DDBJ databases">
        <title>Deep-cultivation of Planctomycetes and their phenomic and genomic characterization uncovers novel biology.</title>
        <authorList>
            <person name="Wiegand S."/>
            <person name="Jogler M."/>
            <person name="Boedeker C."/>
            <person name="Pinto D."/>
            <person name="Vollmers J."/>
            <person name="Rivas-Marin E."/>
            <person name="Kohn T."/>
            <person name="Peeters S.H."/>
            <person name="Heuer A."/>
            <person name="Rast P."/>
            <person name="Oberbeckmann S."/>
            <person name="Bunk B."/>
            <person name="Jeske O."/>
            <person name="Meyerdierks A."/>
            <person name="Storesund J.E."/>
            <person name="Kallscheuer N."/>
            <person name="Luecker S."/>
            <person name="Lage O.M."/>
            <person name="Pohl T."/>
            <person name="Merkel B.J."/>
            <person name="Hornburger P."/>
            <person name="Mueller R.-W."/>
            <person name="Bruemmer F."/>
            <person name="Labrenz M."/>
            <person name="Spormann A.M."/>
            <person name="Op den Camp H."/>
            <person name="Overmann J."/>
            <person name="Amann R."/>
            <person name="Jetten M.S.M."/>
            <person name="Mascher T."/>
            <person name="Medema M.H."/>
            <person name="Devos D.P."/>
            <person name="Kaster A.-K."/>
            <person name="Ovreas L."/>
            <person name="Rohde M."/>
            <person name="Galperin M.Y."/>
            <person name="Jogler C."/>
        </authorList>
    </citation>
    <scope>NUCLEOTIDE SEQUENCE [LARGE SCALE GENOMIC DNA]</scope>
    <source>
        <strain evidence="4 5">K22_7</strain>
    </source>
</reference>
<protein>
    <submittedName>
        <fullName evidence="4">Carboxylesterase NlhH</fullName>
        <ecNumber evidence="4">3.1.1.1</ecNumber>
    </submittedName>
</protein>
<dbReference type="KEGG" id="rlc:K227x_26640"/>
<dbReference type="InterPro" id="IPR029058">
    <property type="entry name" value="AB_hydrolase_fold"/>
</dbReference>
<name>A0A517NAW3_9BACT</name>
<dbReference type="Gene3D" id="3.40.50.1820">
    <property type="entry name" value="alpha/beta hydrolase"/>
    <property type="match status" value="1"/>
</dbReference>
<dbReference type="Pfam" id="PF20434">
    <property type="entry name" value="BD-FAE"/>
    <property type="match status" value="1"/>
</dbReference>
<dbReference type="PANTHER" id="PTHR48081:SF13">
    <property type="entry name" value="ALPHA_BETA HYDROLASE"/>
    <property type="match status" value="1"/>
</dbReference>
<proteinExistence type="inferred from homology"/>
<keyword evidence="5" id="KW-1185">Reference proteome</keyword>
<sequence>MNRFAPVFCTAIGLATTLFTGPLANGQAKGTDDVSIQRDVVYGMGGDVELHMDIATPAEASQPVPCIIVIHGGAWRQGDKSSHITQIRRFAQQGYVSATVQYRFCPQFPFPAQVEDVKCAVRYIRANAAKYGVDPTQIGAVGFSAGGHLAMMLGTMDAEDAMEGDGGNPDQSSKVQAVVSFYGPTLFTAHDLNPRTAPLVHDFLGGTADERPQAFHDASPRNYVTKGDAPMLLFQGTDDPLVPYTQAMVMVEAMTDADVPGRVEFLIDAGHGWGGPDLDRTIDETTQFFDRHLRGR</sequence>